<dbReference type="SUPFAM" id="SSF53335">
    <property type="entry name" value="S-adenosyl-L-methionine-dependent methyltransferases"/>
    <property type="match status" value="1"/>
</dbReference>
<evidence type="ECO:0008006" key="4">
    <source>
        <dbReference type="Google" id="ProtNLM"/>
    </source>
</evidence>
<evidence type="ECO:0000256" key="1">
    <source>
        <dbReference type="SAM" id="MobiDB-lite"/>
    </source>
</evidence>
<keyword evidence="3" id="KW-1185">Reference proteome</keyword>
<sequence length="329" mass="38097">MESKSRTLPVDEDHNTHDAIKKQKMIDMPKSISFEDWYKDLQRTSSKVLDIRLHPTPTSFAVHIPPHDLPNRLFELPPRQVPLFLWVDDETTNLLDVLYILQGTARKQKPWIIEAILRGDLDQKAWSVPKTLPRLWEPDSMVENILLPLLKESSNALEVWDLGAGVGRDVVFLAETLRDRTIVAMDQRYVKQALPFLEFCQRRQVSQWTCCRAVRLDPISEFQSILEESWDKVGCFYAVRFWNKVLFRCILDAAPVLQNGTILAISHFGKATPDSDWPHIHPNSKQVLDRYELRDMVQGTAWKICCDRVVTDSDHGRTLIQFVAQLQKT</sequence>
<evidence type="ECO:0000313" key="3">
    <source>
        <dbReference type="Proteomes" id="UP000198406"/>
    </source>
</evidence>
<dbReference type="InterPro" id="IPR029063">
    <property type="entry name" value="SAM-dependent_MTases_sf"/>
</dbReference>
<name>A0A1Z5JCT4_FISSO</name>
<dbReference type="Gene3D" id="3.40.50.150">
    <property type="entry name" value="Vaccinia Virus protein VP39"/>
    <property type="match status" value="1"/>
</dbReference>
<dbReference type="InParanoid" id="A0A1Z5JCT4"/>
<dbReference type="EMBL" id="BDSP01000044">
    <property type="protein sequence ID" value="GAX11807.1"/>
    <property type="molecule type" value="Genomic_DNA"/>
</dbReference>
<proteinExistence type="predicted"/>
<organism evidence="2 3">
    <name type="scientific">Fistulifera solaris</name>
    <name type="common">Oleaginous diatom</name>
    <dbReference type="NCBI Taxonomy" id="1519565"/>
    <lineage>
        <taxon>Eukaryota</taxon>
        <taxon>Sar</taxon>
        <taxon>Stramenopiles</taxon>
        <taxon>Ochrophyta</taxon>
        <taxon>Bacillariophyta</taxon>
        <taxon>Bacillariophyceae</taxon>
        <taxon>Bacillariophycidae</taxon>
        <taxon>Naviculales</taxon>
        <taxon>Naviculaceae</taxon>
        <taxon>Fistulifera</taxon>
    </lineage>
</organism>
<accession>A0A1Z5JCT4</accession>
<reference evidence="2 3" key="1">
    <citation type="journal article" date="2015" name="Plant Cell">
        <title>Oil accumulation by the oleaginous diatom Fistulifera solaris as revealed by the genome and transcriptome.</title>
        <authorList>
            <person name="Tanaka T."/>
            <person name="Maeda Y."/>
            <person name="Veluchamy A."/>
            <person name="Tanaka M."/>
            <person name="Abida H."/>
            <person name="Marechal E."/>
            <person name="Bowler C."/>
            <person name="Muto M."/>
            <person name="Sunaga Y."/>
            <person name="Tanaka M."/>
            <person name="Yoshino T."/>
            <person name="Taniguchi T."/>
            <person name="Fukuda Y."/>
            <person name="Nemoto M."/>
            <person name="Matsumoto M."/>
            <person name="Wong P.S."/>
            <person name="Aburatani S."/>
            <person name="Fujibuchi W."/>
        </authorList>
    </citation>
    <scope>NUCLEOTIDE SEQUENCE [LARGE SCALE GENOMIC DNA]</scope>
    <source>
        <strain evidence="2 3">JPCC DA0580</strain>
    </source>
</reference>
<comment type="caution">
    <text evidence="2">The sequence shown here is derived from an EMBL/GenBank/DDBJ whole genome shotgun (WGS) entry which is preliminary data.</text>
</comment>
<protein>
    <recommendedName>
        <fullName evidence="4">Methyltransferase domain-containing protein</fullName>
    </recommendedName>
</protein>
<dbReference type="AlphaFoldDB" id="A0A1Z5JCT4"/>
<dbReference type="Proteomes" id="UP000198406">
    <property type="component" value="Unassembled WGS sequence"/>
</dbReference>
<gene>
    <name evidence="2" type="ORF">FisN_7Lh192</name>
</gene>
<feature type="region of interest" description="Disordered" evidence="1">
    <location>
        <begin position="1"/>
        <end position="20"/>
    </location>
</feature>
<evidence type="ECO:0000313" key="2">
    <source>
        <dbReference type="EMBL" id="GAX11807.1"/>
    </source>
</evidence>
<dbReference type="OrthoDB" id="74240at2759"/>